<proteinExistence type="predicted"/>
<evidence type="ECO:0000313" key="2">
    <source>
        <dbReference type="Proteomes" id="UP000290767"/>
    </source>
</evidence>
<dbReference type="AlphaFoldDB" id="A0A4Q1TYP4"/>
<name>A0A4Q1TYP4_RHILE</name>
<protein>
    <submittedName>
        <fullName evidence="1">Uncharacterized protein</fullName>
    </submittedName>
</protein>
<gene>
    <name evidence="1" type="ORF">B5P46_20840</name>
</gene>
<accession>A0A4Q1TYP4</accession>
<dbReference type="Proteomes" id="UP000290767">
    <property type="component" value="Unassembled WGS sequence"/>
</dbReference>
<sequence length="59" mass="6107">MRLALLPAGGAGRERIVVDLRGIATPYSAYAALPTPRTPQIAMAACPFGGLPDKLTVLS</sequence>
<dbReference type="EMBL" id="MZMU01000012">
    <property type="protein sequence ID" value="RXT24332.1"/>
    <property type="molecule type" value="Genomic_DNA"/>
</dbReference>
<comment type="caution">
    <text evidence="1">The sequence shown here is derived from an EMBL/GenBank/DDBJ whole genome shotgun (WGS) entry which is preliminary data.</text>
</comment>
<evidence type="ECO:0000313" key="1">
    <source>
        <dbReference type="EMBL" id="RXT24332.1"/>
    </source>
</evidence>
<dbReference type="RefSeq" id="WP_129420395.1">
    <property type="nucleotide sequence ID" value="NZ_MZMU01000012.1"/>
</dbReference>
<organism evidence="1 2">
    <name type="scientific">Rhizobium leguminosarum</name>
    <dbReference type="NCBI Taxonomy" id="384"/>
    <lineage>
        <taxon>Bacteria</taxon>
        <taxon>Pseudomonadati</taxon>
        <taxon>Pseudomonadota</taxon>
        <taxon>Alphaproteobacteria</taxon>
        <taxon>Hyphomicrobiales</taxon>
        <taxon>Rhizobiaceae</taxon>
        <taxon>Rhizobium/Agrobacterium group</taxon>
        <taxon>Rhizobium</taxon>
    </lineage>
</organism>
<reference evidence="1 2" key="1">
    <citation type="submission" date="2017-03" db="EMBL/GenBank/DDBJ databases">
        <authorList>
            <person name="Safronova V.I."/>
            <person name="Sazanova A.L."/>
            <person name="Chirak E.R."/>
        </authorList>
    </citation>
    <scope>NUCLEOTIDE SEQUENCE [LARGE SCALE GENOMIC DNA]</scope>
    <source>
        <strain evidence="1 2">Tri-43</strain>
    </source>
</reference>